<accession>A0A0C9LQU5</accession>
<dbReference type="EMBL" id="DF836300">
    <property type="protein sequence ID" value="GAN01710.1"/>
    <property type="molecule type" value="Genomic_DNA"/>
</dbReference>
<name>A0A0C9LQU5_9FUNG</name>
<evidence type="ECO:0000256" key="1">
    <source>
        <dbReference type="SAM" id="Coils"/>
    </source>
</evidence>
<dbReference type="AlphaFoldDB" id="A0A0C9LQU5"/>
<evidence type="ECO:0000256" key="2">
    <source>
        <dbReference type="SAM" id="MobiDB-lite"/>
    </source>
</evidence>
<proteinExistence type="predicted"/>
<evidence type="ECO:0000313" key="4">
    <source>
        <dbReference type="Proteomes" id="UP000053815"/>
    </source>
</evidence>
<keyword evidence="4" id="KW-1185">Reference proteome</keyword>
<feature type="region of interest" description="Disordered" evidence="2">
    <location>
        <begin position="1"/>
        <end position="21"/>
    </location>
</feature>
<evidence type="ECO:0000313" key="3">
    <source>
        <dbReference type="EMBL" id="GAN01710.1"/>
    </source>
</evidence>
<keyword evidence="1" id="KW-0175">Coiled coil</keyword>
<organism evidence="3">
    <name type="scientific">Mucor ambiguus</name>
    <dbReference type="NCBI Taxonomy" id="91626"/>
    <lineage>
        <taxon>Eukaryota</taxon>
        <taxon>Fungi</taxon>
        <taxon>Fungi incertae sedis</taxon>
        <taxon>Mucoromycota</taxon>
        <taxon>Mucoromycotina</taxon>
        <taxon>Mucoromycetes</taxon>
        <taxon>Mucorales</taxon>
        <taxon>Mucorineae</taxon>
        <taxon>Mucoraceae</taxon>
        <taxon>Mucor</taxon>
    </lineage>
</organism>
<gene>
    <name evidence="3" type="ORF">MAM1_0011c01145</name>
</gene>
<protein>
    <submittedName>
        <fullName evidence="3">Uncharacterized protein</fullName>
    </submittedName>
</protein>
<feature type="coiled-coil region" evidence="1">
    <location>
        <begin position="22"/>
        <end position="59"/>
    </location>
</feature>
<dbReference type="OrthoDB" id="2249377at2759"/>
<sequence>MTLPEQTQHHAPPTELAREMSTNTMIKTEQQLREEIAALKREEENLKKIDEEIKQNLEIVHEKRVAAEEHDA</sequence>
<reference evidence="3" key="1">
    <citation type="submission" date="2014-09" db="EMBL/GenBank/DDBJ databases">
        <title>Draft genome sequence of an oleaginous Mucoromycotina fungus Mucor ambiguus NBRC6742.</title>
        <authorList>
            <person name="Takeda I."/>
            <person name="Yamane N."/>
            <person name="Morita T."/>
            <person name="Tamano K."/>
            <person name="Machida M."/>
            <person name="Baker S."/>
            <person name="Koike H."/>
        </authorList>
    </citation>
    <scope>NUCLEOTIDE SEQUENCE</scope>
    <source>
        <strain evidence="3">NBRC 6742</strain>
    </source>
</reference>
<dbReference type="Proteomes" id="UP000053815">
    <property type="component" value="Unassembled WGS sequence"/>
</dbReference>